<dbReference type="Proteomes" id="UP000011761">
    <property type="component" value="Unassembled WGS sequence"/>
</dbReference>
<organism evidence="1 2">
    <name type="scientific">Baudoinia panamericana (strain UAMH 10762)</name>
    <name type="common">Angels' share fungus</name>
    <name type="synonym">Baudoinia compniacensis (strain UAMH 10762)</name>
    <dbReference type="NCBI Taxonomy" id="717646"/>
    <lineage>
        <taxon>Eukaryota</taxon>
        <taxon>Fungi</taxon>
        <taxon>Dikarya</taxon>
        <taxon>Ascomycota</taxon>
        <taxon>Pezizomycotina</taxon>
        <taxon>Dothideomycetes</taxon>
        <taxon>Dothideomycetidae</taxon>
        <taxon>Mycosphaerellales</taxon>
        <taxon>Teratosphaeriaceae</taxon>
        <taxon>Baudoinia</taxon>
    </lineage>
</organism>
<gene>
    <name evidence="1" type="ORF">BAUCODRAFT_39855</name>
</gene>
<dbReference type="GeneID" id="19113901"/>
<evidence type="ECO:0000313" key="1">
    <source>
        <dbReference type="EMBL" id="EMC90842.1"/>
    </source>
</evidence>
<evidence type="ECO:0000313" key="2">
    <source>
        <dbReference type="Proteomes" id="UP000011761"/>
    </source>
</evidence>
<name>M2LAK3_BAUPA</name>
<proteinExistence type="predicted"/>
<dbReference type="EMBL" id="KB445566">
    <property type="protein sequence ID" value="EMC90842.1"/>
    <property type="molecule type" value="Genomic_DNA"/>
</dbReference>
<dbReference type="AlphaFoldDB" id="M2LAK3"/>
<reference evidence="1 2" key="1">
    <citation type="journal article" date="2012" name="PLoS Pathog.">
        <title>Diverse lifestyles and strategies of plant pathogenesis encoded in the genomes of eighteen Dothideomycetes fungi.</title>
        <authorList>
            <person name="Ohm R.A."/>
            <person name="Feau N."/>
            <person name="Henrissat B."/>
            <person name="Schoch C.L."/>
            <person name="Horwitz B.A."/>
            <person name="Barry K.W."/>
            <person name="Condon B.J."/>
            <person name="Copeland A.C."/>
            <person name="Dhillon B."/>
            <person name="Glaser F."/>
            <person name="Hesse C.N."/>
            <person name="Kosti I."/>
            <person name="LaButti K."/>
            <person name="Lindquist E.A."/>
            <person name="Lucas S."/>
            <person name="Salamov A.A."/>
            <person name="Bradshaw R.E."/>
            <person name="Ciuffetti L."/>
            <person name="Hamelin R.C."/>
            <person name="Kema G.H.J."/>
            <person name="Lawrence C."/>
            <person name="Scott J.A."/>
            <person name="Spatafora J.W."/>
            <person name="Turgeon B.G."/>
            <person name="de Wit P.J.G.M."/>
            <person name="Zhong S."/>
            <person name="Goodwin S.B."/>
            <person name="Grigoriev I.V."/>
        </authorList>
    </citation>
    <scope>NUCLEOTIDE SEQUENCE [LARGE SCALE GENOMIC DNA]</scope>
    <source>
        <strain evidence="1 2">UAMH 10762</strain>
    </source>
</reference>
<accession>M2LAK3</accession>
<protein>
    <submittedName>
        <fullName evidence="1">Uncharacterized protein</fullName>
    </submittedName>
</protein>
<dbReference type="HOGENOM" id="CLU_2399341_0_0_1"/>
<sequence length="93" mass="9998">MVGIDKRGKAAIPPQAALSPYVNIRRVFVGSSACTGARGSLSTVRYADTVINQLLPLVREEVGSSSRCRVIAQTKPHTSINLYSMLLVNIQIA</sequence>
<dbReference type="KEGG" id="bcom:BAUCODRAFT_39855"/>
<dbReference type="RefSeq" id="XP_007681970.1">
    <property type="nucleotide sequence ID" value="XM_007683780.1"/>
</dbReference>
<keyword evidence="2" id="KW-1185">Reference proteome</keyword>